<sequence>MGMRGRELRCRLLQNTTVIIGSVALIYSVCSPSWYQNKGLWYMPDVTNSSTSERTEFHHPLSRAVEAERVFGVIATMMAITAICIALLLICCWNPDTYIESKMNPGRILHPGKLLIVILVPTALLYFIAWSLFTNRHMEQMKNDITQFGSAYWMGMCAWFTLLVILPIIYLVEQCSHQEPDISI</sequence>
<protein>
    <submittedName>
        <fullName evidence="2">Uncharacterized protein</fullName>
    </submittedName>
</protein>
<feature type="transmembrane region" description="Helical" evidence="1">
    <location>
        <begin position="12"/>
        <end position="35"/>
    </location>
</feature>
<gene>
    <name evidence="2" type="ORF">chiPu_0001347</name>
</gene>
<evidence type="ECO:0000313" key="3">
    <source>
        <dbReference type="Proteomes" id="UP000287033"/>
    </source>
</evidence>
<dbReference type="EMBL" id="BEZZ01000020">
    <property type="protein sequence ID" value="GCC22956.1"/>
    <property type="molecule type" value="Genomic_DNA"/>
</dbReference>
<feature type="transmembrane region" description="Helical" evidence="1">
    <location>
        <begin position="153"/>
        <end position="172"/>
    </location>
</feature>
<evidence type="ECO:0000256" key="1">
    <source>
        <dbReference type="SAM" id="Phobius"/>
    </source>
</evidence>
<dbReference type="AlphaFoldDB" id="A0A401RXS8"/>
<dbReference type="OMA" id="LCWTSQT"/>
<comment type="caution">
    <text evidence="2">The sequence shown here is derived from an EMBL/GenBank/DDBJ whole genome shotgun (WGS) entry which is preliminary data.</text>
</comment>
<dbReference type="Gene3D" id="1.20.140.150">
    <property type="match status" value="1"/>
</dbReference>
<reference evidence="2 3" key="1">
    <citation type="journal article" date="2018" name="Nat. Ecol. Evol.">
        <title>Shark genomes provide insights into elasmobranch evolution and the origin of vertebrates.</title>
        <authorList>
            <person name="Hara Y"/>
            <person name="Yamaguchi K"/>
            <person name="Onimaru K"/>
            <person name="Kadota M"/>
            <person name="Koyanagi M"/>
            <person name="Keeley SD"/>
            <person name="Tatsumi K"/>
            <person name="Tanaka K"/>
            <person name="Motone F"/>
            <person name="Kageyama Y"/>
            <person name="Nozu R"/>
            <person name="Adachi N"/>
            <person name="Nishimura O"/>
            <person name="Nakagawa R"/>
            <person name="Tanegashima C"/>
            <person name="Kiyatake I"/>
            <person name="Matsumoto R"/>
            <person name="Murakumo K"/>
            <person name="Nishida K"/>
            <person name="Terakita A"/>
            <person name="Kuratani S"/>
            <person name="Sato K"/>
            <person name="Hyodo S Kuraku.S."/>
        </authorList>
    </citation>
    <scope>NUCLEOTIDE SEQUENCE [LARGE SCALE GENOMIC DNA]</scope>
</reference>
<keyword evidence="1" id="KW-0812">Transmembrane</keyword>
<organism evidence="2 3">
    <name type="scientific">Chiloscyllium punctatum</name>
    <name type="common">Brownbanded bambooshark</name>
    <name type="synonym">Hemiscyllium punctatum</name>
    <dbReference type="NCBI Taxonomy" id="137246"/>
    <lineage>
        <taxon>Eukaryota</taxon>
        <taxon>Metazoa</taxon>
        <taxon>Chordata</taxon>
        <taxon>Craniata</taxon>
        <taxon>Vertebrata</taxon>
        <taxon>Chondrichthyes</taxon>
        <taxon>Elasmobranchii</taxon>
        <taxon>Galeomorphii</taxon>
        <taxon>Galeoidea</taxon>
        <taxon>Orectolobiformes</taxon>
        <taxon>Hemiscylliidae</taxon>
        <taxon>Chiloscyllium</taxon>
    </lineage>
</organism>
<proteinExistence type="predicted"/>
<accession>A0A401RXS8</accession>
<name>A0A401RXS8_CHIPU</name>
<feature type="transmembrane region" description="Helical" evidence="1">
    <location>
        <begin position="70"/>
        <end position="93"/>
    </location>
</feature>
<keyword evidence="1" id="KW-1133">Transmembrane helix</keyword>
<keyword evidence="3" id="KW-1185">Reference proteome</keyword>
<evidence type="ECO:0000313" key="2">
    <source>
        <dbReference type="EMBL" id="GCC22956.1"/>
    </source>
</evidence>
<dbReference type="Proteomes" id="UP000287033">
    <property type="component" value="Unassembled WGS sequence"/>
</dbReference>
<dbReference type="OrthoDB" id="9926994at2759"/>
<feature type="transmembrane region" description="Helical" evidence="1">
    <location>
        <begin position="114"/>
        <end position="133"/>
    </location>
</feature>
<keyword evidence="1" id="KW-0472">Membrane</keyword>